<evidence type="ECO:0000256" key="3">
    <source>
        <dbReference type="ARBA" id="ARBA00022801"/>
    </source>
</evidence>
<dbReference type="InterPro" id="IPR036852">
    <property type="entry name" value="Peptidase_S8/S53_dom_sf"/>
</dbReference>
<evidence type="ECO:0000256" key="2">
    <source>
        <dbReference type="ARBA" id="ARBA00022670"/>
    </source>
</evidence>
<keyword evidence="4 5" id="KW-0720">Serine protease</keyword>
<gene>
    <name evidence="8" type="ORF">ODALV1_LOCUS8584</name>
</gene>
<dbReference type="PRINTS" id="PR00723">
    <property type="entry name" value="SUBTILISIN"/>
</dbReference>
<evidence type="ECO:0000313" key="9">
    <source>
        <dbReference type="Proteomes" id="UP001642540"/>
    </source>
</evidence>
<reference evidence="8 9" key="1">
    <citation type="submission" date="2024-08" db="EMBL/GenBank/DDBJ databases">
        <authorList>
            <person name="Cucini C."/>
            <person name="Frati F."/>
        </authorList>
    </citation>
    <scope>NUCLEOTIDE SEQUENCE [LARGE SCALE GENOMIC DNA]</scope>
</reference>
<organism evidence="8 9">
    <name type="scientific">Orchesella dallaii</name>
    <dbReference type="NCBI Taxonomy" id="48710"/>
    <lineage>
        <taxon>Eukaryota</taxon>
        <taxon>Metazoa</taxon>
        <taxon>Ecdysozoa</taxon>
        <taxon>Arthropoda</taxon>
        <taxon>Hexapoda</taxon>
        <taxon>Collembola</taxon>
        <taxon>Entomobryomorpha</taxon>
        <taxon>Entomobryoidea</taxon>
        <taxon>Orchesellidae</taxon>
        <taxon>Orchesellinae</taxon>
        <taxon>Orchesella</taxon>
    </lineage>
</organism>
<evidence type="ECO:0000259" key="7">
    <source>
        <dbReference type="Pfam" id="PF00082"/>
    </source>
</evidence>
<evidence type="ECO:0000313" key="8">
    <source>
        <dbReference type="EMBL" id="CAL8093748.1"/>
    </source>
</evidence>
<protein>
    <recommendedName>
        <fullName evidence="7">Peptidase S8/S53 domain-containing protein</fullName>
    </recommendedName>
</protein>
<name>A0ABP1QD16_9HEXA</name>
<feature type="active site" description="Charge relay system" evidence="5">
    <location>
        <position position="178"/>
    </location>
</feature>
<dbReference type="PANTHER" id="PTHR43806:SF67">
    <property type="entry name" value="EGF-LIKE DOMAIN-CONTAINING PROTEIN"/>
    <property type="match status" value="1"/>
</dbReference>
<feature type="active site" description="Charge relay system" evidence="5">
    <location>
        <position position="215"/>
    </location>
</feature>
<keyword evidence="6" id="KW-0732">Signal</keyword>
<sequence>MKFAIVLIAAVAVSQAYAGPTVSPTLLQALQKGSADMMIIMRDPTAPLIASINARRFPNSAVKTTAMVAELKSFTAASQERVLSFLRIKKIKNEVKAFWLTNRISVRQASKAILDELVNEYGSEIAEIREPRIITLEETTPVEAPEPRVLEWGVDNVDADLAWESGITGAGVVVSSIDTGVRATHNSLRDGFRQPYGWFDGSTLAAQTPADSQGHGTHTMGTIAGRNGTGVAPGSQWIHCRAFEGAQATEEALLACGQWVVCPTLPDGTAEDCSQKPAVVSNSWGGGNDDPFYNEVIQGWQAANIVPVFAIGNSGPGCRSANSPGDQPDLISVGATNAQNLIVSFSSHGPSAVNLRIKPEVSAPGNNIRSASNIGDAFYVVLSGTSMACPHVAGAVALLLEKNPAATFQQIQEALETTTFRPEMPEIVCTGGGVNVTDPWPNNSHGWGKINVNDALGQLGAL</sequence>
<evidence type="ECO:0000256" key="1">
    <source>
        <dbReference type="ARBA" id="ARBA00011073"/>
    </source>
</evidence>
<comment type="similarity">
    <text evidence="1 5">Belongs to the peptidase S8 family.</text>
</comment>
<keyword evidence="3 5" id="KW-0378">Hydrolase</keyword>
<dbReference type="InterPro" id="IPR050131">
    <property type="entry name" value="Peptidase_S8_subtilisin-like"/>
</dbReference>
<keyword evidence="9" id="KW-1185">Reference proteome</keyword>
<dbReference type="EMBL" id="CAXLJM020000026">
    <property type="protein sequence ID" value="CAL8093748.1"/>
    <property type="molecule type" value="Genomic_DNA"/>
</dbReference>
<dbReference type="InterPro" id="IPR000209">
    <property type="entry name" value="Peptidase_S8/S53_dom"/>
</dbReference>
<dbReference type="InterPro" id="IPR023828">
    <property type="entry name" value="Peptidase_S8_Ser-AS"/>
</dbReference>
<evidence type="ECO:0000256" key="4">
    <source>
        <dbReference type="ARBA" id="ARBA00022825"/>
    </source>
</evidence>
<keyword evidence="2 5" id="KW-0645">Protease</keyword>
<feature type="signal peptide" evidence="6">
    <location>
        <begin position="1"/>
        <end position="18"/>
    </location>
</feature>
<feature type="chain" id="PRO_5045393448" description="Peptidase S8/S53 domain-containing protein" evidence="6">
    <location>
        <begin position="19"/>
        <end position="462"/>
    </location>
</feature>
<dbReference type="PROSITE" id="PS00138">
    <property type="entry name" value="SUBTILASE_SER"/>
    <property type="match status" value="1"/>
</dbReference>
<feature type="active site" description="Charge relay system" evidence="5">
    <location>
        <position position="386"/>
    </location>
</feature>
<dbReference type="Pfam" id="PF00082">
    <property type="entry name" value="Peptidase_S8"/>
    <property type="match status" value="1"/>
</dbReference>
<dbReference type="InterPro" id="IPR015500">
    <property type="entry name" value="Peptidase_S8_subtilisin-rel"/>
</dbReference>
<evidence type="ECO:0000256" key="6">
    <source>
        <dbReference type="SAM" id="SignalP"/>
    </source>
</evidence>
<accession>A0ABP1QD16</accession>
<dbReference type="PROSITE" id="PS51892">
    <property type="entry name" value="SUBTILASE"/>
    <property type="match status" value="1"/>
</dbReference>
<feature type="domain" description="Peptidase S8/S53" evidence="7">
    <location>
        <begin position="169"/>
        <end position="448"/>
    </location>
</feature>
<dbReference type="Gene3D" id="3.40.50.200">
    <property type="entry name" value="Peptidase S8/S53 domain"/>
    <property type="match status" value="1"/>
</dbReference>
<comment type="caution">
    <text evidence="8">The sequence shown here is derived from an EMBL/GenBank/DDBJ whole genome shotgun (WGS) entry which is preliminary data.</text>
</comment>
<dbReference type="Proteomes" id="UP001642540">
    <property type="component" value="Unassembled WGS sequence"/>
</dbReference>
<evidence type="ECO:0000256" key="5">
    <source>
        <dbReference type="PROSITE-ProRule" id="PRU01240"/>
    </source>
</evidence>
<proteinExistence type="inferred from homology"/>
<dbReference type="PANTHER" id="PTHR43806">
    <property type="entry name" value="PEPTIDASE S8"/>
    <property type="match status" value="1"/>
</dbReference>
<dbReference type="SUPFAM" id="SSF52743">
    <property type="entry name" value="Subtilisin-like"/>
    <property type="match status" value="1"/>
</dbReference>